<evidence type="ECO:0000259" key="1">
    <source>
        <dbReference type="Pfam" id="PF05347"/>
    </source>
</evidence>
<dbReference type="Pfam" id="PF05347">
    <property type="entry name" value="Complex1_LYR"/>
    <property type="match status" value="1"/>
</dbReference>
<comment type="caution">
    <text evidence="2">The sequence shown here is derived from an EMBL/GenBank/DDBJ whole genome shotgun (WGS) entry which is preliminary data.</text>
</comment>
<reference evidence="2" key="1">
    <citation type="submission" date="2023-03" db="EMBL/GenBank/DDBJ databases">
        <title>Near-Complete genome sequence of Lipomyces tetrasporous NRRL Y-64009, an oleaginous yeast capable of growing on lignocellulosic hydrolysates.</title>
        <authorList>
            <consortium name="Lawrence Berkeley National Laboratory"/>
            <person name="Jagtap S.S."/>
            <person name="Liu J.-J."/>
            <person name="Walukiewicz H.E."/>
            <person name="Pangilinan J."/>
            <person name="Lipzen A."/>
            <person name="Ahrendt S."/>
            <person name="Koriabine M."/>
            <person name="Cobaugh K."/>
            <person name="Salamov A."/>
            <person name="Yoshinaga Y."/>
            <person name="Ng V."/>
            <person name="Daum C."/>
            <person name="Grigoriev I.V."/>
            <person name="Slininger P.J."/>
            <person name="Dien B.S."/>
            <person name="Jin Y.-S."/>
            <person name="Rao C.V."/>
        </authorList>
    </citation>
    <scope>NUCLEOTIDE SEQUENCE</scope>
    <source>
        <strain evidence="2">NRRL Y-64009</strain>
    </source>
</reference>
<feature type="domain" description="Complex 1 LYR protein" evidence="1">
    <location>
        <begin position="59"/>
        <end position="114"/>
    </location>
</feature>
<proteinExistence type="predicted"/>
<keyword evidence="3" id="KW-1185">Reference proteome</keyword>
<dbReference type="RefSeq" id="XP_056043334.1">
    <property type="nucleotide sequence ID" value="XM_056184211.1"/>
</dbReference>
<dbReference type="EMBL" id="JARPMG010000006">
    <property type="protein sequence ID" value="KAJ8099884.1"/>
    <property type="molecule type" value="Genomic_DNA"/>
</dbReference>
<name>A0AAD7QR24_9ASCO</name>
<dbReference type="CDD" id="cd20262">
    <property type="entry name" value="Complex1_LYR_LYRM2"/>
    <property type="match status" value="1"/>
</dbReference>
<dbReference type="InterPro" id="IPR045293">
    <property type="entry name" value="Complex1_LYR_LYRM2"/>
</dbReference>
<sequence length="125" mass="15069">MELVRHKKMTITRMISPKDPQWHMTSRQFRVFSSLGRTFSRRNIDGPTLAHFIQAAATRRLWRTTLRTINELGEPELRKDMRIWAREEFDRHKTERDLERIKYFIAAGQKQLEVMAETLRRSRLS</sequence>
<dbReference type="InterPro" id="IPR008011">
    <property type="entry name" value="Complex1_LYR_dom"/>
</dbReference>
<dbReference type="GeneID" id="80879377"/>
<organism evidence="2 3">
    <name type="scientific">Lipomyces tetrasporus</name>
    <dbReference type="NCBI Taxonomy" id="54092"/>
    <lineage>
        <taxon>Eukaryota</taxon>
        <taxon>Fungi</taxon>
        <taxon>Dikarya</taxon>
        <taxon>Ascomycota</taxon>
        <taxon>Saccharomycotina</taxon>
        <taxon>Lipomycetes</taxon>
        <taxon>Lipomycetales</taxon>
        <taxon>Lipomycetaceae</taxon>
        <taxon>Lipomyces</taxon>
    </lineage>
</organism>
<evidence type="ECO:0000313" key="2">
    <source>
        <dbReference type="EMBL" id="KAJ8099884.1"/>
    </source>
</evidence>
<gene>
    <name evidence="2" type="ORF">POJ06DRAFT_118952</name>
</gene>
<dbReference type="AlphaFoldDB" id="A0AAD7QR24"/>
<protein>
    <recommendedName>
        <fullName evidence="1">Complex 1 LYR protein domain-containing protein</fullName>
    </recommendedName>
</protein>
<accession>A0AAD7QR24</accession>
<dbReference type="Proteomes" id="UP001217417">
    <property type="component" value="Unassembled WGS sequence"/>
</dbReference>
<evidence type="ECO:0000313" key="3">
    <source>
        <dbReference type="Proteomes" id="UP001217417"/>
    </source>
</evidence>